<comment type="caution">
    <text evidence="1">The sequence shown here is derived from an EMBL/GenBank/DDBJ whole genome shotgun (WGS) entry which is preliminary data.</text>
</comment>
<organism evidence="1 2">
    <name type="scientific">Penicillium italicum</name>
    <name type="common">Blue mold</name>
    <dbReference type="NCBI Taxonomy" id="40296"/>
    <lineage>
        <taxon>Eukaryota</taxon>
        <taxon>Fungi</taxon>
        <taxon>Dikarya</taxon>
        <taxon>Ascomycota</taxon>
        <taxon>Pezizomycotina</taxon>
        <taxon>Eurotiomycetes</taxon>
        <taxon>Eurotiomycetidae</taxon>
        <taxon>Eurotiales</taxon>
        <taxon>Aspergillaceae</taxon>
        <taxon>Penicillium</taxon>
    </lineage>
</organism>
<proteinExistence type="predicted"/>
<evidence type="ECO:0000313" key="2">
    <source>
        <dbReference type="Proteomes" id="UP000030104"/>
    </source>
</evidence>
<gene>
    <name evidence="1" type="ORF">PITC_023770</name>
</gene>
<accession>A0A0A2LL74</accession>
<dbReference type="HOGENOM" id="CLU_2705613_0_0_1"/>
<evidence type="ECO:0000313" key="1">
    <source>
        <dbReference type="EMBL" id="KGO77135.1"/>
    </source>
</evidence>
<keyword evidence="2" id="KW-1185">Reference proteome</keyword>
<name>A0A0A2LL74_PENIT</name>
<reference evidence="1 2" key="1">
    <citation type="journal article" date="2015" name="Mol. Plant Microbe Interact.">
        <title>Genome, transcriptome, and functional analyses of Penicillium expansum provide new insights into secondary metabolism and pathogenicity.</title>
        <authorList>
            <person name="Ballester A.R."/>
            <person name="Marcet-Houben M."/>
            <person name="Levin E."/>
            <person name="Sela N."/>
            <person name="Selma-Lazaro C."/>
            <person name="Carmona L."/>
            <person name="Wisniewski M."/>
            <person name="Droby S."/>
            <person name="Gonzalez-Candelas L."/>
            <person name="Gabaldon T."/>
        </authorList>
    </citation>
    <scope>NUCLEOTIDE SEQUENCE [LARGE SCALE GENOMIC DNA]</scope>
    <source>
        <strain evidence="1 2">PHI-1</strain>
    </source>
</reference>
<sequence length="73" mass="8188">MSLWLCVSCYFLVSKYGSEFIYGHSLRPASCFQSTVPSIGSCTCRHIPSVMVTVQASESGLVVMQTWIMRIIY</sequence>
<dbReference type="Proteomes" id="UP000030104">
    <property type="component" value="Unassembled WGS sequence"/>
</dbReference>
<dbReference type="EMBL" id="JQGA01000215">
    <property type="protein sequence ID" value="KGO77135.1"/>
    <property type="molecule type" value="Genomic_DNA"/>
</dbReference>
<protein>
    <submittedName>
        <fullName evidence="1">Uncharacterized protein</fullName>
    </submittedName>
</protein>
<dbReference type="AlphaFoldDB" id="A0A0A2LL74"/>